<dbReference type="GO" id="GO:0140359">
    <property type="term" value="F:ABC-type transporter activity"/>
    <property type="evidence" value="ECO:0007669"/>
    <property type="project" value="InterPro"/>
</dbReference>
<comment type="caution">
    <text evidence="8">The sequence shown here is derived from an EMBL/GenBank/DDBJ whole genome shotgun (WGS) entry which is preliminary data.</text>
</comment>
<evidence type="ECO:0000256" key="5">
    <source>
        <dbReference type="ARBA" id="ARBA00023251"/>
    </source>
</evidence>
<keyword evidence="5" id="KW-0046">Antibiotic resistance</keyword>
<feature type="transmembrane region" description="Helical" evidence="6">
    <location>
        <begin position="20"/>
        <end position="39"/>
    </location>
</feature>
<feature type="transmembrane region" description="Helical" evidence="6">
    <location>
        <begin position="165"/>
        <end position="183"/>
    </location>
</feature>
<evidence type="ECO:0000256" key="2">
    <source>
        <dbReference type="ARBA" id="ARBA00022692"/>
    </source>
</evidence>
<gene>
    <name evidence="8" type="ORF">Val02_88140</name>
</gene>
<accession>A0A8J4DW66</accession>
<evidence type="ECO:0000256" key="4">
    <source>
        <dbReference type="ARBA" id="ARBA00023136"/>
    </source>
</evidence>
<keyword evidence="3 6" id="KW-1133">Transmembrane helix</keyword>
<sequence>MNPRYLLFEIRILIRNSRFLIFTVALPAVLFLVYSGIFGDQGENYPDGTPVRASLMVSMAAYGAMSAAFSTSSLIAVERGLGWQRQLRLTPLTGTGYLLTKTALAMLLAVPAILIVSVLGAVMGVRLDAGQWLAVTAGLWLAVLPFTVLGLVIGQFVTPESQQPVTSAVTIVLGLVGGLWIPAEVVPEWMQTIMKATPTYWLREVGHSAFAPHPAIGTAVAVLGAYAAAAALIAARRYSRDAARV</sequence>
<reference evidence="8" key="1">
    <citation type="submission" date="2021-01" db="EMBL/GenBank/DDBJ databases">
        <title>Whole genome shotgun sequence of Virgisporangium aliadipatigenens NBRC 105644.</title>
        <authorList>
            <person name="Komaki H."/>
            <person name="Tamura T."/>
        </authorList>
    </citation>
    <scope>NUCLEOTIDE SEQUENCE</scope>
    <source>
        <strain evidence="8">NBRC 105644</strain>
    </source>
</reference>
<dbReference type="InterPro" id="IPR013525">
    <property type="entry name" value="ABC2_TM"/>
</dbReference>
<name>A0A8J4DW66_9ACTN</name>
<dbReference type="PIRSF" id="PIRSF006648">
    <property type="entry name" value="DrrB"/>
    <property type="match status" value="1"/>
</dbReference>
<feature type="transmembrane region" description="Helical" evidence="6">
    <location>
        <begin position="129"/>
        <end position="153"/>
    </location>
</feature>
<feature type="domain" description="ABC-2 type transporter transmembrane" evidence="7">
    <location>
        <begin position="9"/>
        <end position="204"/>
    </location>
</feature>
<dbReference type="RefSeq" id="WP_203905324.1">
    <property type="nucleotide sequence ID" value="NZ_BOPF01000057.1"/>
</dbReference>
<dbReference type="EMBL" id="BOPF01000057">
    <property type="protein sequence ID" value="GIJ51928.1"/>
    <property type="molecule type" value="Genomic_DNA"/>
</dbReference>
<feature type="transmembrane region" description="Helical" evidence="6">
    <location>
        <begin position="59"/>
        <end position="77"/>
    </location>
</feature>
<feature type="transmembrane region" description="Helical" evidence="6">
    <location>
        <begin position="98"/>
        <end position="123"/>
    </location>
</feature>
<dbReference type="AlphaFoldDB" id="A0A8J4DW66"/>
<evidence type="ECO:0000259" key="7">
    <source>
        <dbReference type="Pfam" id="PF01061"/>
    </source>
</evidence>
<dbReference type="InterPro" id="IPR000412">
    <property type="entry name" value="ABC_2_transport"/>
</dbReference>
<proteinExistence type="predicted"/>
<protein>
    <submittedName>
        <fullName evidence="8">ABC transporter</fullName>
    </submittedName>
</protein>
<keyword evidence="4 6" id="KW-0472">Membrane</keyword>
<comment type="subcellular location">
    <subcellularLocation>
        <location evidence="1">Membrane</location>
        <topology evidence="1">Multi-pass membrane protein</topology>
    </subcellularLocation>
</comment>
<dbReference type="Pfam" id="PF01061">
    <property type="entry name" value="ABC2_membrane"/>
    <property type="match status" value="1"/>
</dbReference>
<keyword evidence="2 6" id="KW-0812">Transmembrane</keyword>
<evidence type="ECO:0000313" key="8">
    <source>
        <dbReference type="EMBL" id="GIJ51928.1"/>
    </source>
</evidence>
<dbReference type="PANTHER" id="PTHR43229">
    <property type="entry name" value="NODULATION PROTEIN J"/>
    <property type="match status" value="1"/>
</dbReference>
<dbReference type="PANTHER" id="PTHR43229:SF2">
    <property type="entry name" value="NODULATION PROTEIN J"/>
    <property type="match status" value="1"/>
</dbReference>
<feature type="transmembrane region" description="Helical" evidence="6">
    <location>
        <begin position="215"/>
        <end position="235"/>
    </location>
</feature>
<keyword evidence="9" id="KW-1185">Reference proteome</keyword>
<dbReference type="InterPro" id="IPR051784">
    <property type="entry name" value="Nod_factor_ABC_transporter"/>
</dbReference>
<evidence type="ECO:0000256" key="1">
    <source>
        <dbReference type="ARBA" id="ARBA00004141"/>
    </source>
</evidence>
<evidence type="ECO:0000256" key="3">
    <source>
        <dbReference type="ARBA" id="ARBA00022989"/>
    </source>
</evidence>
<evidence type="ECO:0000256" key="6">
    <source>
        <dbReference type="SAM" id="Phobius"/>
    </source>
</evidence>
<dbReference type="GO" id="GO:0046677">
    <property type="term" value="P:response to antibiotic"/>
    <property type="evidence" value="ECO:0007669"/>
    <property type="project" value="UniProtKB-KW"/>
</dbReference>
<dbReference type="Proteomes" id="UP000619260">
    <property type="component" value="Unassembled WGS sequence"/>
</dbReference>
<organism evidence="8 9">
    <name type="scientific">Virgisporangium aliadipatigenens</name>
    <dbReference type="NCBI Taxonomy" id="741659"/>
    <lineage>
        <taxon>Bacteria</taxon>
        <taxon>Bacillati</taxon>
        <taxon>Actinomycetota</taxon>
        <taxon>Actinomycetes</taxon>
        <taxon>Micromonosporales</taxon>
        <taxon>Micromonosporaceae</taxon>
        <taxon>Virgisporangium</taxon>
    </lineage>
</organism>
<evidence type="ECO:0000313" key="9">
    <source>
        <dbReference type="Proteomes" id="UP000619260"/>
    </source>
</evidence>
<dbReference type="GO" id="GO:0043190">
    <property type="term" value="C:ATP-binding cassette (ABC) transporter complex"/>
    <property type="evidence" value="ECO:0007669"/>
    <property type="project" value="InterPro"/>
</dbReference>